<gene>
    <name evidence="2" type="ORF">ACH4TF_27770</name>
</gene>
<reference evidence="2 3" key="1">
    <citation type="submission" date="2024-10" db="EMBL/GenBank/DDBJ databases">
        <title>The Natural Products Discovery Center: Release of the First 8490 Sequenced Strains for Exploring Actinobacteria Biosynthetic Diversity.</title>
        <authorList>
            <person name="Kalkreuter E."/>
            <person name="Kautsar S.A."/>
            <person name="Yang D."/>
            <person name="Bader C.D."/>
            <person name="Teijaro C.N."/>
            <person name="Fluegel L."/>
            <person name="Davis C.M."/>
            <person name="Simpson J.R."/>
            <person name="Lauterbach L."/>
            <person name="Steele A.D."/>
            <person name="Gui C."/>
            <person name="Meng S."/>
            <person name="Li G."/>
            <person name="Viehrig K."/>
            <person name="Ye F."/>
            <person name="Su P."/>
            <person name="Kiefer A.F."/>
            <person name="Nichols A."/>
            <person name="Cepeda A.J."/>
            <person name="Yan W."/>
            <person name="Fan B."/>
            <person name="Jiang Y."/>
            <person name="Adhikari A."/>
            <person name="Zheng C.-J."/>
            <person name="Schuster L."/>
            <person name="Cowan T.M."/>
            <person name="Smanski M.J."/>
            <person name="Chevrette M.G."/>
            <person name="De Carvalho L.P.S."/>
            <person name="Shen B."/>
        </authorList>
    </citation>
    <scope>NUCLEOTIDE SEQUENCE [LARGE SCALE GENOMIC DNA]</scope>
    <source>
        <strain evidence="2 3">NPDC020979</strain>
    </source>
</reference>
<dbReference type="Pfam" id="PF20223">
    <property type="entry name" value="DUF6582"/>
    <property type="match status" value="1"/>
</dbReference>
<evidence type="ECO:0000256" key="1">
    <source>
        <dbReference type="SAM" id="MobiDB-lite"/>
    </source>
</evidence>
<accession>A0ABW7T9M3</accession>
<feature type="region of interest" description="Disordered" evidence="1">
    <location>
        <begin position="437"/>
        <end position="464"/>
    </location>
</feature>
<dbReference type="EMBL" id="JBIRRB010000011">
    <property type="protein sequence ID" value="MFI0914222.1"/>
    <property type="molecule type" value="Genomic_DNA"/>
</dbReference>
<organism evidence="2 3">
    <name type="scientific">Streptomyces abikoensis</name>
    <dbReference type="NCBI Taxonomy" id="97398"/>
    <lineage>
        <taxon>Bacteria</taxon>
        <taxon>Bacillati</taxon>
        <taxon>Actinomycetota</taxon>
        <taxon>Actinomycetes</taxon>
        <taxon>Kitasatosporales</taxon>
        <taxon>Streptomycetaceae</taxon>
        <taxon>Streptomyces</taxon>
    </lineage>
</organism>
<protein>
    <submittedName>
        <fullName evidence="2">DUF6582 domain-containing protein</fullName>
    </submittedName>
</protein>
<comment type="caution">
    <text evidence="2">The sequence shown here is derived from an EMBL/GenBank/DDBJ whole genome shotgun (WGS) entry which is preliminary data.</text>
</comment>
<keyword evidence="3" id="KW-1185">Reference proteome</keyword>
<sequence length="555" mass="57386">MAARIGTITGTALVPGISRNRRLYSAEAIGRAVARAQARIDEGSQPLTMLTHHEAGDDSTQIVGRITGITQADDGSARYTADLADTAAARAIAALVDDSGGPPFLSGVSIRGAWIGPVRRQSGPDGAPVETADDLEIDGLDFTRKPGVPGARVDTYTPAAPLAPAESAPSRVLITESVLEALVDTTVTEADTAPAPQTPVPGGGPYADPGYQADKKKRYPIDSKARAKAAWSYINQADNARLYTAAQLKRIKQRITKALRGFGVTVAAQEGWLIDPIGQLSEAVAEGLGYDADPAHAGSMCISLTNGPTTVTVSSYYVDPHDLDAVGRAAMAGACQALAALDPDMDADIDVPGAPAEDTDGDLEDVDDDAMESVLTPQISAPETPAAEPTQEKEPAMAESTPSPAAENPGTDTGVDALGVKIDKLTDALASFITAMAPKPATQESGPAEPVTETPASPEPAIAESDDERIARLVAEGIAKALPHAVQEHVEATGGPTRKGLVAPVHESASATAPGLPEGVPAKPLHEYTEEEWRQHIAPITVGAILGNRGTPQPE</sequence>
<feature type="region of interest" description="Disordered" evidence="1">
    <location>
        <begin position="346"/>
        <end position="365"/>
    </location>
</feature>
<dbReference type="Proteomes" id="UP001611162">
    <property type="component" value="Unassembled WGS sequence"/>
</dbReference>
<proteinExistence type="predicted"/>
<name>A0ABW7T9M3_9ACTN</name>
<feature type="region of interest" description="Disordered" evidence="1">
    <location>
        <begin position="191"/>
        <end position="215"/>
    </location>
</feature>
<evidence type="ECO:0000313" key="3">
    <source>
        <dbReference type="Proteomes" id="UP001611162"/>
    </source>
</evidence>
<dbReference type="InterPro" id="IPR046489">
    <property type="entry name" value="DUF6582"/>
</dbReference>
<feature type="region of interest" description="Disordered" evidence="1">
    <location>
        <begin position="376"/>
        <end position="416"/>
    </location>
</feature>
<dbReference type="RefSeq" id="WP_397614238.1">
    <property type="nucleotide sequence ID" value="NZ_JBIRRB010000011.1"/>
</dbReference>
<evidence type="ECO:0000313" key="2">
    <source>
        <dbReference type="EMBL" id="MFI0914222.1"/>
    </source>
</evidence>